<evidence type="ECO:0000256" key="16">
    <source>
        <dbReference type="ARBA" id="ARBA00023136"/>
    </source>
</evidence>
<evidence type="ECO:0000259" key="21">
    <source>
        <dbReference type="PROSITE" id="PS51002"/>
    </source>
</evidence>
<evidence type="ECO:0000256" key="18">
    <source>
        <dbReference type="PIRSR" id="PIRSR038885-1"/>
    </source>
</evidence>
<comment type="similarity">
    <text evidence="17 20">Belongs to the cytochrome b family.</text>
</comment>
<evidence type="ECO:0000256" key="15">
    <source>
        <dbReference type="ARBA" id="ARBA00023128"/>
    </source>
</evidence>
<protein>
    <recommendedName>
        <fullName evidence="4 20">Cytochrome b</fullName>
    </recommendedName>
</protein>
<keyword evidence="12 20" id="KW-1133">Transmembrane helix</keyword>
<comment type="function">
    <text evidence="1 20">Component of the ubiquinol-cytochrome c reductase complex (complex III or cytochrome b-c1 complex) that is part of the mitochondrial respiratory chain. The b-c1 complex mediates electron transfer from ubiquinol to cytochrome c. Contributes to the generation of a proton gradient across the mitochondrial membrane that is then used for ATP synthesis.</text>
</comment>
<reference evidence="23" key="1">
    <citation type="submission" date="2017-01" db="EMBL/GenBank/DDBJ databases">
        <title>Mitogenomic phylogeny of Stylotermitidae.</title>
        <authorList>
            <person name="Wu L.-W."/>
            <person name="Li H.-F."/>
        </authorList>
    </citation>
    <scope>NUCLEOTIDE SEQUENCE</scope>
</reference>
<feature type="transmembrane region" description="Helical" evidence="20">
    <location>
        <begin position="221"/>
        <end position="245"/>
    </location>
</feature>
<dbReference type="PIRSF" id="PIRSF038885">
    <property type="entry name" value="COB"/>
    <property type="match status" value="1"/>
</dbReference>
<dbReference type="InterPro" id="IPR030689">
    <property type="entry name" value="Cytochrome_b"/>
</dbReference>
<dbReference type="Pfam" id="PF00033">
    <property type="entry name" value="Cytochrome_B"/>
    <property type="match status" value="1"/>
</dbReference>
<evidence type="ECO:0000256" key="6">
    <source>
        <dbReference type="ARBA" id="ARBA00022617"/>
    </source>
</evidence>
<evidence type="ECO:0000256" key="9">
    <source>
        <dbReference type="ARBA" id="ARBA00022723"/>
    </source>
</evidence>
<evidence type="ECO:0000256" key="11">
    <source>
        <dbReference type="ARBA" id="ARBA00022982"/>
    </source>
</evidence>
<dbReference type="EMBL" id="KY449049">
    <property type="protein sequence ID" value="ATL76516.1"/>
    <property type="molecule type" value="Genomic_DNA"/>
</dbReference>
<keyword evidence="10" id="KW-0999">Mitochondrion inner membrane</keyword>
<evidence type="ECO:0000256" key="2">
    <source>
        <dbReference type="ARBA" id="ARBA00004448"/>
    </source>
</evidence>
<evidence type="ECO:0000256" key="1">
    <source>
        <dbReference type="ARBA" id="ARBA00002566"/>
    </source>
</evidence>
<keyword evidence="9 19" id="KW-0479">Metal-binding</keyword>
<evidence type="ECO:0000256" key="20">
    <source>
        <dbReference type="RuleBase" id="RU362117"/>
    </source>
</evidence>
<feature type="transmembrane region" description="Helical" evidence="20">
    <location>
        <begin position="323"/>
        <end position="340"/>
    </location>
</feature>
<dbReference type="InterPro" id="IPR048260">
    <property type="entry name" value="Cytochrome_b_C_euk/bac"/>
</dbReference>
<comment type="cofactor">
    <cofactor evidence="19">
        <name>heme</name>
        <dbReference type="ChEBI" id="CHEBI:30413"/>
    </cofactor>
    <text evidence="19">Binds 2 heme groups non-covalently.</text>
</comment>
<feature type="transmembrane region" description="Helical" evidence="20">
    <location>
        <begin position="178"/>
        <end position="200"/>
    </location>
</feature>
<dbReference type="InterPro" id="IPR036150">
    <property type="entry name" value="Cyt_b/b6_C_sf"/>
</dbReference>
<feature type="transmembrane region" description="Helical" evidence="20">
    <location>
        <begin position="346"/>
        <end position="364"/>
    </location>
</feature>
<evidence type="ECO:0000256" key="13">
    <source>
        <dbReference type="ARBA" id="ARBA00023004"/>
    </source>
</evidence>
<feature type="binding site" description="axial binding residue" evidence="19">
    <location>
        <position position="183"/>
    </location>
    <ligand>
        <name>heme b</name>
        <dbReference type="ChEBI" id="CHEBI:60344"/>
        <label>b562</label>
    </ligand>
    <ligandPart>
        <name>Fe</name>
        <dbReference type="ChEBI" id="CHEBI:18248"/>
    </ligandPart>
</feature>
<keyword evidence="14" id="KW-0830">Ubiquinone</keyword>
<accession>A0A343L8Y0</accession>
<evidence type="ECO:0000256" key="4">
    <source>
        <dbReference type="ARBA" id="ARBA00013531"/>
    </source>
</evidence>
<evidence type="ECO:0000256" key="14">
    <source>
        <dbReference type="ARBA" id="ARBA00023075"/>
    </source>
</evidence>
<dbReference type="InterPro" id="IPR005797">
    <property type="entry name" value="Cyt_b/b6_N"/>
</dbReference>
<evidence type="ECO:0000256" key="7">
    <source>
        <dbReference type="ARBA" id="ARBA00022660"/>
    </source>
</evidence>
<dbReference type="SUPFAM" id="SSF81342">
    <property type="entry name" value="Transmembrane di-heme cytochromes"/>
    <property type="match status" value="1"/>
</dbReference>
<dbReference type="PANTHER" id="PTHR19271">
    <property type="entry name" value="CYTOCHROME B"/>
    <property type="match status" value="1"/>
</dbReference>
<keyword evidence="5 20" id="KW-0813">Transport</keyword>
<feature type="binding site" description="axial binding residue" evidence="19">
    <location>
        <position position="98"/>
    </location>
    <ligand>
        <name>heme b</name>
        <dbReference type="ChEBI" id="CHEBI:60344"/>
        <label>b566</label>
    </ligand>
    <ligandPart>
        <name>Fe</name>
        <dbReference type="ChEBI" id="CHEBI:18248"/>
    </ligandPart>
</feature>
<dbReference type="Pfam" id="PF00032">
    <property type="entry name" value="Cytochrom_B_C"/>
    <property type="match status" value="1"/>
</dbReference>
<evidence type="ECO:0000259" key="22">
    <source>
        <dbReference type="PROSITE" id="PS51003"/>
    </source>
</evidence>
<evidence type="ECO:0000256" key="19">
    <source>
        <dbReference type="PIRSR" id="PIRSR038885-2"/>
    </source>
</evidence>
<proteinExistence type="inferred from homology"/>
<dbReference type="InterPro" id="IPR048259">
    <property type="entry name" value="Cytochrome_b_N_euk/bac"/>
</dbReference>
<dbReference type="GO" id="GO:0045275">
    <property type="term" value="C:respiratory chain complex III"/>
    <property type="evidence" value="ECO:0007669"/>
    <property type="project" value="InterPro"/>
</dbReference>
<comment type="cofactor">
    <cofactor evidence="20">
        <name>heme b</name>
        <dbReference type="ChEBI" id="CHEBI:60344"/>
    </cofactor>
    <text evidence="20">Binds 2 heme groups non-covalently.</text>
</comment>
<comment type="subcellular location">
    <subcellularLocation>
        <location evidence="2">Mitochondrion inner membrane</location>
        <topology evidence="2">Multi-pass membrane protein</topology>
    </subcellularLocation>
</comment>
<evidence type="ECO:0000313" key="23">
    <source>
        <dbReference type="EMBL" id="ATL76516.1"/>
    </source>
</evidence>
<sequence>MNKPLRSKDPIMKMINNALVDLPTPSSINSWWNFGSLLGMCLIIQILTGLFLAMHYCPNTNLAFSSVAHICRDVNNGWLLRTLHANGASMFFTCMYLHTGRNMYYGSYKFVHTWSMGVTILFLTMATAFMGYVLPWGQMSFWGATVITNLLSAIPYIGKEMVQWVWGGFAVDNATLTRFFTLHFMLPFIIAAATMIHLLFLHQTGSNNPLGLNKNTDKIPFHPYFTTKDILGFLIALTLLTTLTLKEPYMLSDPDNFTPANPLVTPVHIQPEWYFLFAYAILRSIPNKLGGVIALALSIAILYTMPTNKTKFRGTQFYPTNQTMFWIMTNTVILLTWIGARPVEDPYIITGQALTTMYFMYYITTPIITKQWDNLTK</sequence>
<dbReference type="PROSITE" id="PS51002">
    <property type="entry name" value="CYTB_NTER"/>
    <property type="match status" value="1"/>
</dbReference>
<dbReference type="GO" id="GO:0006122">
    <property type="term" value="P:mitochondrial electron transport, ubiquinol to cytochrome c"/>
    <property type="evidence" value="ECO:0007669"/>
    <property type="project" value="TreeGrafter"/>
</dbReference>
<feature type="binding site" description="axial binding residue" evidence="19">
    <location>
        <position position="84"/>
    </location>
    <ligand>
        <name>heme b</name>
        <dbReference type="ChEBI" id="CHEBI:60344"/>
        <label>b562</label>
    </ligand>
    <ligandPart>
        <name>Fe</name>
        <dbReference type="ChEBI" id="CHEBI:18248"/>
    </ligandPart>
</feature>
<evidence type="ECO:0000256" key="8">
    <source>
        <dbReference type="ARBA" id="ARBA00022692"/>
    </source>
</evidence>
<keyword evidence="15 20" id="KW-0496">Mitochondrion</keyword>
<dbReference type="PANTHER" id="PTHR19271:SF16">
    <property type="entry name" value="CYTOCHROME B"/>
    <property type="match status" value="1"/>
</dbReference>
<dbReference type="SUPFAM" id="SSF81648">
    <property type="entry name" value="a domain/subunit of cytochrome bc1 complex (Ubiquinol-cytochrome c reductase)"/>
    <property type="match status" value="1"/>
</dbReference>
<dbReference type="CDD" id="cd00290">
    <property type="entry name" value="cytochrome_b_C"/>
    <property type="match status" value="1"/>
</dbReference>
<feature type="transmembrane region" description="Helical" evidence="20">
    <location>
        <begin position="141"/>
        <end position="158"/>
    </location>
</feature>
<keyword evidence="11 20" id="KW-0249">Electron transport</keyword>
<dbReference type="PROSITE" id="PS51003">
    <property type="entry name" value="CYTB_CTER"/>
    <property type="match status" value="1"/>
</dbReference>
<feature type="domain" description="Cytochrome b/b6 C-terminal region profile" evidence="22">
    <location>
        <begin position="211"/>
        <end position="377"/>
    </location>
</feature>
<feature type="binding site" evidence="18">
    <location>
        <position position="202"/>
    </location>
    <ligand>
        <name>a ubiquinone</name>
        <dbReference type="ChEBI" id="CHEBI:16389"/>
    </ligand>
</feature>
<keyword evidence="7 20" id="KW-0679">Respiratory chain</keyword>
<dbReference type="InterPro" id="IPR027387">
    <property type="entry name" value="Cytb/b6-like_sf"/>
</dbReference>
<keyword evidence="16 20" id="KW-0472">Membrane</keyword>
<dbReference type="GO" id="GO:0005743">
    <property type="term" value="C:mitochondrial inner membrane"/>
    <property type="evidence" value="ECO:0007669"/>
    <property type="project" value="UniProtKB-SubCell"/>
</dbReference>
<feature type="transmembrane region" description="Helical" evidence="20">
    <location>
        <begin position="31"/>
        <end position="57"/>
    </location>
</feature>
<dbReference type="InterPro" id="IPR005798">
    <property type="entry name" value="Cyt_b/b6_C"/>
</dbReference>
<keyword evidence="13 19" id="KW-0408">Iron</keyword>
<evidence type="ECO:0000256" key="3">
    <source>
        <dbReference type="ARBA" id="ARBA00011649"/>
    </source>
</evidence>
<feature type="transmembrane region" description="Helical" evidence="20">
    <location>
        <begin position="111"/>
        <end position="134"/>
    </location>
</feature>
<feature type="domain" description="Cytochrome b/b6 N-terminal region profile" evidence="21">
    <location>
        <begin position="1"/>
        <end position="210"/>
    </location>
</feature>
<dbReference type="AlphaFoldDB" id="A0A343L8Y0"/>
<keyword evidence="6 19" id="KW-0349">Heme</keyword>
<dbReference type="GO" id="GO:0046872">
    <property type="term" value="F:metal ion binding"/>
    <property type="evidence" value="ECO:0007669"/>
    <property type="project" value="UniProtKB-UniRule"/>
</dbReference>
<feature type="binding site" description="axial binding residue" evidence="19">
    <location>
        <position position="197"/>
    </location>
    <ligand>
        <name>heme b</name>
        <dbReference type="ChEBI" id="CHEBI:60344"/>
        <label>b566</label>
    </ligand>
    <ligandPart>
        <name>Fe</name>
        <dbReference type="ChEBI" id="CHEBI:18248"/>
    </ligandPart>
</feature>
<keyword evidence="8 20" id="KW-0812">Transmembrane</keyword>
<geneLocation type="mitochondrion" evidence="23"/>
<dbReference type="InterPro" id="IPR016174">
    <property type="entry name" value="Di-haem_cyt_TM"/>
</dbReference>
<evidence type="ECO:0000256" key="5">
    <source>
        <dbReference type="ARBA" id="ARBA00022448"/>
    </source>
</evidence>
<dbReference type="Gene3D" id="1.20.810.10">
    <property type="entry name" value="Cytochrome Bc1 Complex, Chain C"/>
    <property type="match status" value="1"/>
</dbReference>
<dbReference type="CDD" id="cd00284">
    <property type="entry name" value="Cytochrome_b_N"/>
    <property type="match status" value="1"/>
</dbReference>
<gene>
    <name evidence="23" type="primary">cob</name>
</gene>
<organism evidence="23">
    <name type="scientific">Stylotermes sp. Chi-156</name>
    <dbReference type="NCBI Taxonomy" id="2045236"/>
    <lineage>
        <taxon>Eukaryota</taxon>
        <taxon>Metazoa</taxon>
        <taxon>Ecdysozoa</taxon>
        <taxon>Arthropoda</taxon>
        <taxon>Hexapoda</taxon>
        <taxon>Insecta</taxon>
        <taxon>Pterygota</taxon>
        <taxon>Neoptera</taxon>
        <taxon>Polyneoptera</taxon>
        <taxon>Dictyoptera</taxon>
        <taxon>Blattodea</taxon>
        <taxon>Blattoidea</taxon>
        <taxon>Termitoidae</taxon>
        <taxon>Stylotermes</taxon>
    </lineage>
</organism>
<evidence type="ECO:0000256" key="17">
    <source>
        <dbReference type="ARBA" id="ARBA00061233"/>
    </source>
</evidence>
<evidence type="ECO:0000256" key="10">
    <source>
        <dbReference type="ARBA" id="ARBA00022792"/>
    </source>
</evidence>
<name>A0A343L8Y0_9NEOP</name>
<feature type="transmembrane region" description="Helical" evidence="20">
    <location>
        <begin position="273"/>
        <end position="303"/>
    </location>
</feature>
<dbReference type="GO" id="GO:0016491">
    <property type="term" value="F:oxidoreductase activity"/>
    <property type="evidence" value="ECO:0007669"/>
    <property type="project" value="UniProtKB-UniRule"/>
</dbReference>
<evidence type="ECO:0000256" key="12">
    <source>
        <dbReference type="ARBA" id="ARBA00022989"/>
    </source>
</evidence>
<dbReference type="GO" id="GO:0008121">
    <property type="term" value="F:quinol-cytochrome-c reductase activity"/>
    <property type="evidence" value="ECO:0007669"/>
    <property type="project" value="InterPro"/>
</dbReference>
<dbReference type="FunFam" id="1.20.810.10:FF:000002">
    <property type="entry name" value="Cytochrome b"/>
    <property type="match status" value="1"/>
</dbReference>
<comment type="subunit">
    <text evidence="3">The main subunits of complex b-c1 are: cytochrome b, cytochrome c1 and the Rieske protein.</text>
</comment>